<keyword evidence="1" id="KW-0378">Hydrolase</keyword>
<organism evidence="1 2">
    <name type="scientific">Pseudomonas putida</name>
    <name type="common">Arthrobacter siderocapsulatus</name>
    <dbReference type="NCBI Taxonomy" id="303"/>
    <lineage>
        <taxon>Bacteria</taxon>
        <taxon>Pseudomonadati</taxon>
        <taxon>Pseudomonadota</taxon>
        <taxon>Gammaproteobacteria</taxon>
        <taxon>Pseudomonadales</taxon>
        <taxon>Pseudomonadaceae</taxon>
        <taxon>Pseudomonas</taxon>
    </lineage>
</organism>
<name>A0A7Y8D4D9_PSEPU</name>
<proteinExistence type="predicted"/>
<dbReference type="AlphaFoldDB" id="A0A7Y8D4D9"/>
<dbReference type="Proteomes" id="UP000542695">
    <property type="component" value="Unassembled WGS sequence"/>
</dbReference>
<dbReference type="EMBL" id="JACARV010000083">
    <property type="protein sequence ID" value="NWC83256.1"/>
    <property type="molecule type" value="Genomic_DNA"/>
</dbReference>
<gene>
    <name evidence="1" type="ORF">HX798_23630</name>
</gene>
<evidence type="ECO:0000313" key="1">
    <source>
        <dbReference type="EMBL" id="NWC83256.1"/>
    </source>
</evidence>
<comment type="caution">
    <text evidence="1">The sequence shown here is derived from an EMBL/GenBank/DDBJ whole genome shotgun (WGS) entry which is preliminary data.</text>
</comment>
<accession>A0A7Y8D4D9</accession>
<evidence type="ECO:0000313" key="2">
    <source>
        <dbReference type="Proteomes" id="UP000542695"/>
    </source>
</evidence>
<protein>
    <submittedName>
        <fullName evidence="1">Alpha/beta hydrolase</fullName>
    </submittedName>
</protein>
<feature type="non-terminal residue" evidence="1">
    <location>
        <position position="49"/>
    </location>
</feature>
<sequence length="49" mass="5399">MSLDCDLEAFLELAELGRLTGKSQPMHQLGIAQARAEFENASRLLDPDP</sequence>
<dbReference type="GO" id="GO:0016787">
    <property type="term" value="F:hydrolase activity"/>
    <property type="evidence" value="ECO:0007669"/>
    <property type="project" value="UniProtKB-KW"/>
</dbReference>
<reference evidence="1 2" key="1">
    <citation type="submission" date="2020-04" db="EMBL/GenBank/DDBJ databases">
        <title>Molecular characterization of pseudomonads from Agaricus bisporus reveal novel blotch 2 pathogens in Western Europe.</title>
        <authorList>
            <person name="Taparia T."/>
            <person name="Krijger M."/>
            <person name="Haynes E."/>
            <person name="Elpinstone J.G."/>
            <person name="Noble R."/>
            <person name="Van Der Wolf J."/>
        </authorList>
    </citation>
    <scope>NUCLEOTIDE SEQUENCE [LARGE SCALE GENOMIC DNA]</scope>
    <source>
        <strain evidence="1 2">P7765</strain>
    </source>
</reference>